<proteinExistence type="predicted"/>
<dbReference type="EMBL" id="CABVHQ010000006">
    <property type="protein sequence ID" value="VVN78453.1"/>
    <property type="molecule type" value="Genomic_DNA"/>
</dbReference>
<sequence>MTIKKQAKPTEALLSFEVFYNGELFQTVEFSSLRKCNNWREKNLETPFLYVIKTPNCNRESCIELSKRYFSTKHRVYPDLFERPVWDVVTEAELQQLAETRIVRETRERTGVPLSVQVGGGKYDVTIVHFDKPMRDRVEIIKGNLSREEAYEFIRSYGTDAVTKVVTPTEEEVRPVTKMNQAERQQLILSTLLDTIKPENTGWREIVKAIEALHVVKPGGWLEVRDVLQYALDQGRIARPKFDPHADDEYYFAITSVTPATPATPKAEE</sequence>
<organism evidence="1 2">
    <name type="scientific">Pseudomonas fluorescens</name>
    <dbReference type="NCBI Taxonomy" id="294"/>
    <lineage>
        <taxon>Bacteria</taxon>
        <taxon>Pseudomonadati</taxon>
        <taxon>Pseudomonadota</taxon>
        <taxon>Gammaproteobacteria</taxon>
        <taxon>Pseudomonadales</taxon>
        <taxon>Pseudomonadaceae</taxon>
        <taxon>Pseudomonas</taxon>
    </lineage>
</organism>
<dbReference type="AlphaFoldDB" id="A0A5E7AW10"/>
<dbReference type="Proteomes" id="UP000337909">
    <property type="component" value="Unassembled WGS sequence"/>
</dbReference>
<reference evidence="1 2" key="1">
    <citation type="submission" date="2019-09" db="EMBL/GenBank/DDBJ databases">
        <authorList>
            <person name="Chandra G."/>
            <person name="Truman W A."/>
        </authorList>
    </citation>
    <scope>NUCLEOTIDE SEQUENCE [LARGE SCALE GENOMIC DNA]</scope>
    <source>
        <strain evidence="1">PS691</strain>
    </source>
</reference>
<dbReference type="RefSeq" id="WP_150640986.1">
    <property type="nucleotide sequence ID" value="NZ_CABVHQ010000006.1"/>
</dbReference>
<accession>A0A5E7AW10</accession>
<gene>
    <name evidence="1" type="ORF">PS691_00889</name>
</gene>
<name>A0A5E7AW10_PSEFL</name>
<dbReference type="OrthoDB" id="7006247at2"/>
<evidence type="ECO:0000313" key="2">
    <source>
        <dbReference type="Proteomes" id="UP000337909"/>
    </source>
</evidence>
<evidence type="ECO:0000313" key="1">
    <source>
        <dbReference type="EMBL" id="VVN78453.1"/>
    </source>
</evidence>
<protein>
    <submittedName>
        <fullName evidence="1">Uncharacterized protein</fullName>
    </submittedName>
</protein>